<dbReference type="Proteomes" id="UP001385951">
    <property type="component" value="Unassembled WGS sequence"/>
</dbReference>
<evidence type="ECO:0000256" key="9">
    <source>
        <dbReference type="SAM" id="MobiDB-lite"/>
    </source>
</evidence>
<keyword evidence="3" id="KW-0805">Transcription regulation</keyword>
<evidence type="ECO:0000313" key="11">
    <source>
        <dbReference type="EMBL" id="KAK7693945.1"/>
    </source>
</evidence>
<feature type="compositionally biased region" description="Polar residues" evidence="9">
    <location>
        <begin position="336"/>
        <end position="385"/>
    </location>
</feature>
<dbReference type="GO" id="GO:0043565">
    <property type="term" value="F:sequence-specific DNA binding"/>
    <property type="evidence" value="ECO:0007669"/>
    <property type="project" value="InterPro"/>
</dbReference>
<comment type="subunit">
    <text evidence="7">Homotrimer. Homotrimerization increases the affinity of HSF1 to DNA. Interacts with transcriptional coregulator SSA1 on chromatin.</text>
</comment>
<evidence type="ECO:0000259" key="10">
    <source>
        <dbReference type="SMART" id="SM00415"/>
    </source>
</evidence>
<evidence type="ECO:0000256" key="6">
    <source>
        <dbReference type="ARBA" id="ARBA00023242"/>
    </source>
</evidence>
<feature type="region of interest" description="Disordered" evidence="9">
    <location>
        <begin position="672"/>
        <end position="722"/>
    </location>
</feature>
<dbReference type="PANTHER" id="PTHR10015:SF427">
    <property type="entry name" value="HEAT SHOCK FACTOR PROTEIN"/>
    <property type="match status" value="1"/>
</dbReference>
<evidence type="ECO:0000256" key="5">
    <source>
        <dbReference type="ARBA" id="ARBA00023163"/>
    </source>
</evidence>
<feature type="region of interest" description="Disordered" evidence="9">
    <location>
        <begin position="250"/>
        <end position="385"/>
    </location>
</feature>
<gene>
    <name evidence="11" type="ORF">QCA50_003519</name>
</gene>
<keyword evidence="4" id="KW-0238">DNA-binding</keyword>
<name>A0AAW0GL41_9APHY</name>
<evidence type="ECO:0000256" key="2">
    <source>
        <dbReference type="ARBA" id="ARBA00006403"/>
    </source>
</evidence>
<dbReference type="Gene3D" id="1.10.10.10">
    <property type="entry name" value="Winged helix-like DNA-binding domain superfamily/Winged helix DNA-binding domain"/>
    <property type="match status" value="1"/>
</dbReference>
<keyword evidence="5" id="KW-0804">Transcription</keyword>
<dbReference type="PANTHER" id="PTHR10015">
    <property type="entry name" value="HEAT SHOCK TRANSCRIPTION FACTOR"/>
    <property type="match status" value="1"/>
</dbReference>
<dbReference type="GO" id="GO:0003700">
    <property type="term" value="F:DNA-binding transcription factor activity"/>
    <property type="evidence" value="ECO:0007669"/>
    <property type="project" value="InterPro"/>
</dbReference>
<dbReference type="InterPro" id="IPR036390">
    <property type="entry name" value="WH_DNA-bd_sf"/>
</dbReference>
<comment type="caution">
    <text evidence="11">The sequence shown here is derived from an EMBL/GenBank/DDBJ whole genome shotgun (WGS) entry which is preliminary data.</text>
</comment>
<dbReference type="InterPro" id="IPR036388">
    <property type="entry name" value="WH-like_DNA-bd_sf"/>
</dbReference>
<evidence type="ECO:0000256" key="3">
    <source>
        <dbReference type="ARBA" id="ARBA00023015"/>
    </source>
</evidence>
<keyword evidence="12" id="KW-1185">Reference proteome</keyword>
<feature type="domain" description="HSF-type DNA-binding" evidence="10">
    <location>
        <begin position="26"/>
        <end position="131"/>
    </location>
</feature>
<feature type="compositionally biased region" description="Polar residues" evidence="9">
    <location>
        <begin position="297"/>
        <end position="329"/>
    </location>
</feature>
<dbReference type="PRINTS" id="PR00056">
    <property type="entry name" value="HSFDOMAIN"/>
</dbReference>
<feature type="region of interest" description="Disordered" evidence="9">
    <location>
        <begin position="616"/>
        <end position="658"/>
    </location>
</feature>
<keyword evidence="6" id="KW-0539">Nucleus</keyword>
<comment type="subcellular location">
    <subcellularLocation>
        <location evidence="1">Nucleus</location>
    </subcellularLocation>
</comment>
<reference evidence="11 12" key="1">
    <citation type="submission" date="2022-09" db="EMBL/GenBank/DDBJ databases">
        <authorList>
            <person name="Palmer J.M."/>
        </authorList>
    </citation>
    <scope>NUCLEOTIDE SEQUENCE [LARGE SCALE GENOMIC DNA]</scope>
    <source>
        <strain evidence="11 12">DSM 7382</strain>
    </source>
</reference>
<feature type="region of interest" description="Disordered" evidence="9">
    <location>
        <begin position="467"/>
        <end position="496"/>
    </location>
</feature>
<dbReference type="SUPFAM" id="SSF46785">
    <property type="entry name" value="Winged helix' DNA-binding domain"/>
    <property type="match status" value="1"/>
</dbReference>
<evidence type="ECO:0000256" key="7">
    <source>
        <dbReference type="ARBA" id="ARBA00062171"/>
    </source>
</evidence>
<evidence type="ECO:0000256" key="8">
    <source>
        <dbReference type="RuleBase" id="RU004020"/>
    </source>
</evidence>
<evidence type="ECO:0000256" key="1">
    <source>
        <dbReference type="ARBA" id="ARBA00004123"/>
    </source>
</evidence>
<dbReference type="SMART" id="SM00415">
    <property type="entry name" value="HSF"/>
    <property type="match status" value="1"/>
</dbReference>
<dbReference type="FunFam" id="1.10.10.10:FF:000027">
    <property type="entry name" value="Heat shock transcription factor 1"/>
    <property type="match status" value="1"/>
</dbReference>
<organism evidence="11 12">
    <name type="scientific">Cerrena zonata</name>
    <dbReference type="NCBI Taxonomy" id="2478898"/>
    <lineage>
        <taxon>Eukaryota</taxon>
        <taxon>Fungi</taxon>
        <taxon>Dikarya</taxon>
        <taxon>Basidiomycota</taxon>
        <taxon>Agaricomycotina</taxon>
        <taxon>Agaricomycetes</taxon>
        <taxon>Polyporales</taxon>
        <taxon>Cerrenaceae</taxon>
        <taxon>Cerrena</taxon>
    </lineage>
</organism>
<evidence type="ECO:0000256" key="4">
    <source>
        <dbReference type="ARBA" id="ARBA00023125"/>
    </source>
</evidence>
<protein>
    <recommendedName>
        <fullName evidence="10">HSF-type DNA-binding domain-containing protein</fullName>
    </recommendedName>
</protein>
<dbReference type="EMBL" id="JASBNA010000003">
    <property type="protein sequence ID" value="KAK7693945.1"/>
    <property type="molecule type" value="Genomic_DNA"/>
</dbReference>
<evidence type="ECO:0000313" key="12">
    <source>
        <dbReference type="Proteomes" id="UP001385951"/>
    </source>
</evidence>
<proteinExistence type="inferred from homology"/>
<dbReference type="GO" id="GO:0005634">
    <property type="term" value="C:nucleus"/>
    <property type="evidence" value="ECO:0007669"/>
    <property type="project" value="UniProtKB-SubCell"/>
</dbReference>
<dbReference type="AlphaFoldDB" id="A0AAW0GL41"/>
<sequence>MSDQQLALARATTGQSTHLSKAARQVVPPFLQKLYEIVNDPKNDELIRWSESGDSFYVLNHERFAREVLGRWFKHQKFTSFVRQLNMYGFHKIPHLQQGVLRSDSDTEPWHFEHPHFHRGQPDLLCLIQRKKQPTQNNADDIHLEAEPAPPHIPPQLANLSQGQLLDIHSVVNGIAAIKRHQQTISADLNELKSSNQHLWQEALAARERHKKHQDTINRILKFLAGVFGNGEHKHEASPDGIQRKRPRLMIGDVPNNEKRKAPTVEEVMDDDDRRSVSDSTAPFATIETPEPLIHSPSLQPSEAFSPTPSDISYAVSTPGHSTLSTNRPQDPLPRNPSNEVRTSSSNEPRISEITSPAPQNSSVPPLSSAITSNPNLQPNASNTTTPEMWATFQQILNSPGSMHQFMQALAKQQQFPMPSMPEAGTSQHPPPEENTISTVAPYMPYPLGYPPAYDWTKLRSDLPAVVSPAATTNGPSSSSASGSVRHEVPSVSPIALRHPDDALTVDPTLALNTERLHKAYEDSSQIDADVDALQYSINSLIENLGMDPAIIPSSDDPIASSSSLGTNGTGSGISLKNNVILPTPSLTLSDITDTPSSDPASVDFDFDAFFNELTSRQPPLDGSNDYGDVMDSSHTSGLGLGGGHFDPVTGIDSMDTSGVDDAQQERLTAFLEDAGSSAASPLAEKRPISTSGPNGKKRKSDVNELPPLVSNDEVPKNKKRR</sequence>
<dbReference type="Pfam" id="PF00447">
    <property type="entry name" value="HSF_DNA-bind"/>
    <property type="match status" value="1"/>
</dbReference>
<accession>A0AAW0GL41</accession>
<dbReference type="InterPro" id="IPR000232">
    <property type="entry name" value="HSF_DNA-bd"/>
</dbReference>
<comment type="similarity">
    <text evidence="2 8">Belongs to the HSF family.</text>
</comment>
<feature type="compositionally biased region" description="Low complexity" evidence="9">
    <location>
        <begin position="468"/>
        <end position="484"/>
    </location>
</feature>